<keyword evidence="2" id="KW-1133">Transmembrane helix</keyword>
<dbReference type="SMART" id="SM00091">
    <property type="entry name" value="PAS"/>
    <property type="match status" value="1"/>
</dbReference>
<dbReference type="InterPro" id="IPR000014">
    <property type="entry name" value="PAS"/>
</dbReference>
<keyword evidence="2" id="KW-0812">Transmembrane</keyword>
<evidence type="ECO:0000256" key="1">
    <source>
        <dbReference type="SAM" id="Coils"/>
    </source>
</evidence>
<dbReference type="AlphaFoldDB" id="A0A6J4L3A4"/>
<dbReference type="Gene3D" id="3.30.450.20">
    <property type="entry name" value="PAS domain"/>
    <property type="match status" value="2"/>
</dbReference>
<dbReference type="CDD" id="cd18773">
    <property type="entry name" value="PDC1_HK_sensor"/>
    <property type="match status" value="1"/>
</dbReference>
<evidence type="ECO:0000259" key="3">
    <source>
        <dbReference type="SMART" id="SM00091"/>
    </source>
</evidence>
<keyword evidence="1" id="KW-0175">Coiled coil</keyword>
<feature type="domain" description="PAS" evidence="3">
    <location>
        <begin position="345"/>
        <end position="412"/>
    </location>
</feature>
<evidence type="ECO:0000256" key="2">
    <source>
        <dbReference type="SAM" id="Phobius"/>
    </source>
</evidence>
<dbReference type="Pfam" id="PF22588">
    <property type="entry name" value="dCache_1_like"/>
    <property type="match status" value="1"/>
</dbReference>
<dbReference type="CDD" id="cd00130">
    <property type="entry name" value="PAS"/>
    <property type="match status" value="1"/>
</dbReference>
<accession>A0A6J4L3A4</accession>
<dbReference type="CDD" id="cd12915">
    <property type="entry name" value="PDC2_DGC_like"/>
    <property type="match status" value="1"/>
</dbReference>
<dbReference type="EMBL" id="CADCUC010000199">
    <property type="protein sequence ID" value="CAA9321812.1"/>
    <property type="molecule type" value="Genomic_DNA"/>
</dbReference>
<sequence length="480" mass="52905">MPDRASTAGAGSDLGRRLLSVGRESAARSSIVLIWLGAAALTALFLAFVGWSAYQSHGRTIRSARSSIENIALLLEQHTSRTINAADLVLQVLLKEQQLDPAASSSDLDRLMAPLLSRTPQVQTVRLLDQKTSGIRFSLGAANGSANDIDLEAVRAFAANPGLTLHIGDPKRHEAGRTWHLGISRSQVSADGTSVIAVAQMSLRDLQQAYDEIQIGGSGSIVLFRSDAMMLARTPYIEATVGRYFPKAVLFTQQLPRASQGVYETSAASDNVERIIAYRKLPDLPLILLAGVSRDDVLGSWREETLNNLMLLPLAMAFLLAFGFLLSREAKRRDEAEARAAEKNALLEATLENMDQGLLMVDSDLKVQVCNRRAVDLLDLEPEFMSSRPHFNEVTYRQFQSGEFENAEEAFRRWVEAGGFERTHHVYERERPNGTVLEIRTLPIANGGGVRTYTDITPAREWSRSFAPRKPSIGRCSKTQ</sequence>
<name>A0A6J4L3A4_9HYPH</name>
<evidence type="ECO:0000313" key="4">
    <source>
        <dbReference type="EMBL" id="CAA9321812.1"/>
    </source>
</evidence>
<gene>
    <name evidence="4" type="ORF">AVDCRST_MAG90-1043</name>
</gene>
<feature type="transmembrane region" description="Helical" evidence="2">
    <location>
        <begin position="32"/>
        <end position="54"/>
    </location>
</feature>
<feature type="coiled-coil region" evidence="1">
    <location>
        <begin position="326"/>
        <end position="353"/>
    </location>
</feature>
<organism evidence="4">
    <name type="scientific">uncultured Microvirga sp</name>
    <dbReference type="NCBI Taxonomy" id="412392"/>
    <lineage>
        <taxon>Bacteria</taxon>
        <taxon>Pseudomonadati</taxon>
        <taxon>Pseudomonadota</taxon>
        <taxon>Alphaproteobacteria</taxon>
        <taxon>Hyphomicrobiales</taxon>
        <taxon>Methylobacteriaceae</taxon>
        <taxon>Microvirga</taxon>
        <taxon>environmental samples</taxon>
    </lineage>
</organism>
<dbReference type="SUPFAM" id="SSF55785">
    <property type="entry name" value="PYP-like sensor domain (PAS domain)"/>
    <property type="match status" value="1"/>
</dbReference>
<feature type="transmembrane region" description="Helical" evidence="2">
    <location>
        <begin position="309"/>
        <end position="326"/>
    </location>
</feature>
<dbReference type="InterPro" id="IPR054327">
    <property type="entry name" value="His-kinase-like_sensor"/>
</dbReference>
<dbReference type="Pfam" id="PF12860">
    <property type="entry name" value="PAS_7"/>
    <property type="match status" value="1"/>
</dbReference>
<reference evidence="4" key="1">
    <citation type="submission" date="2020-02" db="EMBL/GenBank/DDBJ databases">
        <authorList>
            <person name="Meier V. D."/>
        </authorList>
    </citation>
    <scope>NUCLEOTIDE SEQUENCE</scope>
    <source>
        <strain evidence="4">AVDCRST_MAG90</strain>
    </source>
</reference>
<keyword evidence="2" id="KW-0472">Membrane</keyword>
<proteinExistence type="predicted"/>
<dbReference type="InterPro" id="IPR035965">
    <property type="entry name" value="PAS-like_dom_sf"/>
</dbReference>
<protein>
    <recommendedName>
        <fullName evidence="3">PAS domain-containing protein</fullName>
    </recommendedName>
</protein>